<name>A0A344U2Y8_9ACTN</name>
<organism evidence="1 2">
    <name type="scientific">Streptomyces globosus</name>
    <dbReference type="NCBI Taxonomy" id="68209"/>
    <lineage>
        <taxon>Bacteria</taxon>
        <taxon>Bacillati</taxon>
        <taxon>Actinomycetota</taxon>
        <taxon>Actinomycetes</taxon>
        <taxon>Kitasatosporales</taxon>
        <taxon>Streptomycetaceae</taxon>
        <taxon>Streptomyces</taxon>
    </lineage>
</organism>
<dbReference type="PANTHER" id="PTHR43739:SF5">
    <property type="entry name" value="EXO-ALPHA-SIALIDASE"/>
    <property type="match status" value="1"/>
</dbReference>
<reference evidence="1 2" key="1">
    <citation type="submission" date="2018-01" db="EMBL/GenBank/DDBJ databases">
        <title>Draft genome Sequence of streptomyces globosus LZH-48.</title>
        <authorList>
            <person name="Ran K."/>
            <person name="Li Z."/>
            <person name="Wei S."/>
            <person name="Dong R."/>
        </authorList>
    </citation>
    <scope>NUCLEOTIDE SEQUENCE [LARGE SCALE GENOMIC DNA]</scope>
    <source>
        <strain evidence="1 2">LZH-48</strain>
    </source>
</reference>
<keyword evidence="2" id="KW-1185">Reference proteome</keyword>
<dbReference type="PANTHER" id="PTHR43739">
    <property type="entry name" value="XYLOGLUCANASE (EUROFUNG)"/>
    <property type="match status" value="1"/>
</dbReference>
<dbReference type="GO" id="GO:0010411">
    <property type="term" value="P:xyloglucan metabolic process"/>
    <property type="evidence" value="ECO:0007669"/>
    <property type="project" value="TreeGrafter"/>
</dbReference>
<dbReference type="CDD" id="cd15482">
    <property type="entry name" value="Sialidase_non-viral"/>
    <property type="match status" value="1"/>
</dbReference>
<dbReference type="KEGG" id="sgz:C0216_19030"/>
<proteinExistence type="predicted"/>
<gene>
    <name evidence="1" type="ORF">C0216_19030</name>
</gene>
<dbReference type="InterPro" id="IPR015943">
    <property type="entry name" value="WD40/YVTN_repeat-like_dom_sf"/>
</dbReference>
<sequence>MAGRRPAGRAEVRPGRGRPEVSIMAEVLLLAGTRKGLFVGRRRDGGPWRFEGPHFHAQAVYAVAVDRRRTVPRLLVGGDSSHWGPSVFTSDDLGATWREPARPAVRFPEDTGASLERVWQLHPAGPEAPDVVYAGTEPAALFRSADRGESFELVRPLWEHPTRGDWMPGGGGEGLHTVLTHPADPAAVTVAVSTAGVFRTQDGGGSWAPSNRGVSAVFLPDPQPEWGQCVHKVARDAGDPDRLYLQNHWGVYRSDDAGGSWTDIGAGLPSDFGFAVAAHPRRPGTAYVFPLNADSDRVPAERRCRVFRTSDAGATWEPLTRGLPDGDHYGTVLRDALCTDDADPAGVYFGNRNGELYASRDEGDSWELLAEHLPDVLCVRAAVLPA</sequence>
<dbReference type="OrthoDB" id="9764804at2"/>
<dbReference type="Proteomes" id="UP000252004">
    <property type="component" value="Chromosome"/>
</dbReference>
<dbReference type="Gene3D" id="2.130.10.10">
    <property type="entry name" value="YVTN repeat-like/Quinoprotein amine dehydrogenase"/>
    <property type="match status" value="1"/>
</dbReference>
<accession>A0A344U2Y8</accession>
<protein>
    <submittedName>
        <fullName evidence="1">Exo-alpha-sialidase</fullName>
    </submittedName>
</protein>
<evidence type="ECO:0000313" key="2">
    <source>
        <dbReference type="Proteomes" id="UP000252004"/>
    </source>
</evidence>
<dbReference type="EMBL" id="CP030862">
    <property type="protein sequence ID" value="AXE25259.1"/>
    <property type="molecule type" value="Genomic_DNA"/>
</dbReference>
<dbReference type="InterPro" id="IPR052025">
    <property type="entry name" value="Xyloglucanase_GH74"/>
</dbReference>
<evidence type="ECO:0000313" key="1">
    <source>
        <dbReference type="EMBL" id="AXE25259.1"/>
    </source>
</evidence>
<dbReference type="AlphaFoldDB" id="A0A344U2Y8"/>
<dbReference type="SUPFAM" id="SSF110296">
    <property type="entry name" value="Oligoxyloglucan reducing end-specific cellobiohydrolase"/>
    <property type="match status" value="1"/>
</dbReference>